<evidence type="ECO:0000256" key="5">
    <source>
        <dbReference type="ARBA" id="ARBA00013198"/>
    </source>
</evidence>
<comment type="function">
    <text evidence="2 7">Hydrolysis of 6-phosphogluconolactone to 6-phosphogluconate.</text>
</comment>
<dbReference type="OrthoDB" id="9810967at2"/>
<evidence type="ECO:0000256" key="4">
    <source>
        <dbReference type="ARBA" id="ARBA00010662"/>
    </source>
</evidence>
<dbReference type="eggNOG" id="COG0363">
    <property type="taxonomic scope" value="Bacteria"/>
</dbReference>
<keyword evidence="7" id="KW-0378">Hydrolase</keyword>
<evidence type="ECO:0000313" key="9">
    <source>
        <dbReference type="EMBL" id="KEQ30895.1"/>
    </source>
</evidence>
<evidence type="ECO:0000256" key="3">
    <source>
        <dbReference type="ARBA" id="ARBA00004961"/>
    </source>
</evidence>
<evidence type="ECO:0000256" key="1">
    <source>
        <dbReference type="ARBA" id="ARBA00000832"/>
    </source>
</evidence>
<dbReference type="Proteomes" id="UP000028007">
    <property type="component" value="Unassembled WGS sequence"/>
</dbReference>
<organism evidence="9 10">
    <name type="scientific">Pedobacter antarcticus 4BY</name>
    <dbReference type="NCBI Taxonomy" id="1358423"/>
    <lineage>
        <taxon>Bacteria</taxon>
        <taxon>Pseudomonadati</taxon>
        <taxon>Bacteroidota</taxon>
        <taxon>Sphingobacteriia</taxon>
        <taxon>Sphingobacteriales</taxon>
        <taxon>Sphingobacteriaceae</taxon>
        <taxon>Pedobacter</taxon>
    </lineage>
</organism>
<dbReference type="RefSeq" id="WP_037438825.1">
    <property type="nucleotide sequence ID" value="NZ_JNFF01000024.1"/>
</dbReference>
<comment type="caution">
    <text evidence="9">The sequence shown here is derived from an EMBL/GenBank/DDBJ whole genome shotgun (WGS) entry which is preliminary data.</text>
</comment>
<feature type="domain" description="Glucosamine/galactosamine-6-phosphate isomerase" evidence="8">
    <location>
        <begin position="9"/>
        <end position="229"/>
    </location>
</feature>
<dbReference type="Pfam" id="PF01182">
    <property type="entry name" value="Glucosamine_iso"/>
    <property type="match status" value="1"/>
</dbReference>
<dbReference type="GO" id="GO:0005975">
    <property type="term" value="P:carbohydrate metabolic process"/>
    <property type="evidence" value="ECO:0007669"/>
    <property type="project" value="UniProtKB-UniRule"/>
</dbReference>
<dbReference type="EC" id="3.1.1.31" evidence="5 7"/>
<dbReference type="AlphaFoldDB" id="A0A081PJM2"/>
<dbReference type="PANTHER" id="PTHR11054">
    <property type="entry name" value="6-PHOSPHOGLUCONOLACTONASE"/>
    <property type="match status" value="1"/>
</dbReference>
<dbReference type="GO" id="GO:0006098">
    <property type="term" value="P:pentose-phosphate shunt"/>
    <property type="evidence" value="ECO:0007669"/>
    <property type="project" value="UniProtKB-UniPathway"/>
</dbReference>
<keyword evidence="10" id="KW-1185">Reference proteome</keyword>
<evidence type="ECO:0000259" key="8">
    <source>
        <dbReference type="Pfam" id="PF01182"/>
    </source>
</evidence>
<dbReference type="NCBIfam" id="TIGR01198">
    <property type="entry name" value="pgl"/>
    <property type="match status" value="1"/>
</dbReference>
<comment type="catalytic activity">
    <reaction evidence="1 7">
        <text>6-phospho-D-glucono-1,5-lactone + H2O = 6-phospho-D-gluconate + H(+)</text>
        <dbReference type="Rhea" id="RHEA:12556"/>
        <dbReference type="ChEBI" id="CHEBI:15377"/>
        <dbReference type="ChEBI" id="CHEBI:15378"/>
        <dbReference type="ChEBI" id="CHEBI:57955"/>
        <dbReference type="ChEBI" id="CHEBI:58759"/>
        <dbReference type="EC" id="3.1.1.31"/>
    </reaction>
</comment>
<dbReference type="InterPro" id="IPR039104">
    <property type="entry name" value="6PGL"/>
</dbReference>
<dbReference type="Gene3D" id="3.40.50.1360">
    <property type="match status" value="1"/>
</dbReference>
<dbReference type="InterPro" id="IPR037171">
    <property type="entry name" value="NagB/RpiA_transferase-like"/>
</dbReference>
<accession>A0A081PJM2</accession>
<dbReference type="InterPro" id="IPR006148">
    <property type="entry name" value="Glc/Gal-6P_isomerase"/>
</dbReference>
<evidence type="ECO:0000256" key="6">
    <source>
        <dbReference type="ARBA" id="ARBA00020337"/>
    </source>
</evidence>
<reference evidence="9 10" key="1">
    <citation type="journal article" date="1992" name="Int. J. Syst. Bacteriol.">
        <title>Sphingobacterium antarcticus sp. nov. a Psychrotrophic Bacterium from the Soils of Schirmacher Oasis, Antarctica.</title>
        <authorList>
            <person name="Shivaji S."/>
            <person name="Ray M.K."/>
            <person name="Rao N.S."/>
            <person name="Saiserr L."/>
            <person name="Jagannadham M.V."/>
            <person name="Kumar G.S."/>
            <person name="Reddy G."/>
            <person name="Bhargava P.M."/>
        </authorList>
    </citation>
    <scope>NUCLEOTIDE SEQUENCE [LARGE SCALE GENOMIC DNA]</scope>
    <source>
        <strain evidence="9 10">4BY</strain>
    </source>
</reference>
<dbReference type="InterPro" id="IPR005900">
    <property type="entry name" value="6-phosphogluconolactonase_DevB"/>
</dbReference>
<proteinExistence type="inferred from homology"/>
<protein>
    <recommendedName>
        <fullName evidence="6 7">6-phosphogluconolactonase</fullName>
        <shortName evidence="7">6PGL</shortName>
        <ecNumber evidence="5 7">3.1.1.31</ecNumber>
    </recommendedName>
</protein>
<comment type="pathway">
    <text evidence="3 7">Carbohydrate degradation; pentose phosphate pathway; D-ribulose 5-phosphate from D-glucose 6-phosphate (oxidative stage): step 2/3.</text>
</comment>
<name>A0A081PJM2_9SPHI</name>
<sequence>MSLLIYKAKNELIHDLAEYVIATAKTALEQQNCFNFVLTGGNSPKDLYHLLATTYRETIDWTKVYFFIGDERNVPPGHESYNGLMARKTLLDPLNIPAEHIFFVDTTLEPEQAAADYYKAIADHFNGSDLSFDLILLGMGDDAHTASLFPGTTALKSKEVGVEAVYVEKLSTYRITFTAPLINKAKNIAFLVFGEAKAEALKHVIEDTDKNPELYPSQLITPIDGKLTWFLDDEAASLLDS</sequence>
<dbReference type="PANTHER" id="PTHR11054:SF0">
    <property type="entry name" value="6-PHOSPHOGLUCONOLACTONASE"/>
    <property type="match status" value="1"/>
</dbReference>
<dbReference type="CDD" id="cd01400">
    <property type="entry name" value="6PGL"/>
    <property type="match status" value="1"/>
</dbReference>
<dbReference type="SUPFAM" id="SSF100950">
    <property type="entry name" value="NagB/RpiA/CoA transferase-like"/>
    <property type="match status" value="1"/>
</dbReference>
<gene>
    <name evidence="7" type="primary">pgl</name>
    <name evidence="9" type="ORF">N180_12600</name>
</gene>
<evidence type="ECO:0000256" key="2">
    <source>
        <dbReference type="ARBA" id="ARBA00002681"/>
    </source>
</evidence>
<dbReference type="EMBL" id="JNFF01000024">
    <property type="protein sequence ID" value="KEQ30895.1"/>
    <property type="molecule type" value="Genomic_DNA"/>
</dbReference>
<evidence type="ECO:0000256" key="7">
    <source>
        <dbReference type="RuleBase" id="RU365095"/>
    </source>
</evidence>
<dbReference type="GO" id="GO:0017057">
    <property type="term" value="F:6-phosphogluconolactonase activity"/>
    <property type="evidence" value="ECO:0007669"/>
    <property type="project" value="UniProtKB-UniRule"/>
</dbReference>
<evidence type="ECO:0000313" key="10">
    <source>
        <dbReference type="Proteomes" id="UP000028007"/>
    </source>
</evidence>
<comment type="similarity">
    <text evidence="4 7">Belongs to the glucosamine/galactosamine-6-phosphate isomerase family. 6-phosphogluconolactonase subfamily.</text>
</comment>
<dbReference type="UniPathway" id="UPA00115">
    <property type="reaction ID" value="UER00409"/>
</dbReference>